<organism evidence="1 2">
    <name type="scientific">Mucuna pruriens</name>
    <name type="common">Velvet bean</name>
    <name type="synonym">Dolichos pruriens</name>
    <dbReference type="NCBI Taxonomy" id="157652"/>
    <lineage>
        <taxon>Eukaryota</taxon>
        <taxon>Viridiplantae</taxon>
        <taxon>Streptophyta</taxon>
        <taxon>Embryophyta</taxon>
        <taxon>Tracheophyta</taxon>
        <taxon>Spermatophyta</taxon>
        <taxon>Magnoliopsida</taxon>
        <taxon>eudicotyledons</taxon>
        <taxon>Gunneridae</taxon>
        <taxon>Pentapetalae</taxon>
        <taxon>rosids</taxon>
        <taxon>fabids</taxon>
        <taxon>Fabales</taxon>
        <taxon>Fabaceae</taxon>
        <taxon>Papilionoideae</taxon>
        <taxon>50 kb inversion clade</taxon>
        <taxon>NPAAA clade</taxon>
        <taxon>indigoferoid/millettioid clade</taxon>
        <taxon>Phaseoleae</taxon>
        <taxon>Mucuna</taxon>
    </lineage>
</organism>
<dbReference type="Proteomes" id="UP000257109">
    <property type="component" value="Unassembled WGS sequence"/>
</dbReference>
<feature type="non-terminal residue" evidence="1">
    <location>
        <position position="1"/>
    </location>
</feature>
<keyword evidence="2" id="KW-1185">Reference proteome</keyword>
<dbReference type="EMBL" id="QJKJ01004795">
    <property type="protein sequence ID" value="RDX92739.1"/>
    <property type="molecule type" value="Genomic_DNA"/>
</dbReference>
<dbReference type="AlphaFoldDB" id="A0A371GQB0"/>
<comment type="caution">
    <text evidence="1">The sequence shown here is derived from an EMBL/GenBank/DDBJ whole genome shotgun (WGS) entry which is preliminary data.</text>
</comment>
<reference evidence="1" key="1">
    <citation type="submission" date="2018-05" db="EMBL/GenBank/DDBJ databases">
        <title>Draft genome of Mucuna pruriens seed.</title>
        <authorList>
            <person name="Nnadi N.E."/>
            <person name="Vos R."/>
            <person name="Hasami M.H."/>
            <person name="Devisetty U.K."/>
            <person name="Aguiy J.C."/>
        </authorList>
    </citation>
    <scope>NUCLEOTIDE SEQUENCE [LARGE SCALE GENOMIC DNA]</scope>
    <source>
        <strain evidence="1">JCA_2017</strain>
    </source>
</reference>
<sequence>MIAKTCIHSSPHHLHDEAMMIPSTSRGTNAAPQTLAISGQHSWRKISLHCKKDKGCYTLPPKTTLFPPFCRASNQTFQGRSNHTHWWLVLLNQKTKMAENDDSLGLSLSLSLGVNQPPPSKVIHVHNNPQQPHNETLFADLFPLPGTRVLICHIYP</sequence>
<accession>A0A371GQB0</accession>
<proteinExistence type="predicted"/>
<gene>
    <name evidence="1" type="ORF">CR513_25088</name>
</gene>
<name>A0A371GQB0_MUCPR</name>
<protein>
    <submittedName>
        <fullName evidence="1">Uncharacterized protein</fullName>
    </submittedName>
</protein>
<evidence type="ECO:0000313" key="2">
    <source>
        <dbReference type="Proteomes" id="UP000257109"/>
    </source>
</evidence>
<evidence type="ECO:0000313" key="1">
    <source>
        <dbReference type="EMBL" id="RDX92739.1"/>
    </source>
</evidence>